<dbReference type="EMBL" id="BGZK01005797">
    <property type="protein sequence ID" value="GBP15503.1"/>
    <property type="molecule type" value="Genomic_DNA"/>
</dbReference>
<keyword evidence="2" id="KW-0413">Isomerase</keyword>
<dbReference type="PANTHER" id="PTHR11071:SF497">
    <property type="entry name" value="CYCLOPHILIN 40, ISOFORM A"/>
    <property type="match status" value="1"/>
</dbReference>
<accession>A0A4C1TLV6</accession>
<dbReference type="Gene3D" id="2.40.100.10">
    <property type="entry name" value="Cyclophilin-like"/>
    <property type="match status" value="1"/>
</dbReference>
<dbReference type="InterPro" id="IPR029000">
    <property type="entry name" value="Cyclophilin-like_dom_sf"/>
</dbReference>
<dbReference type="GO" id="GO:0005739">
    <property type="term" value="C:mitochondrion"/>
    <property type="evidence" value="ECO:0007669"/>
    <property type="project" value="TreeGrafter"/>
</dbReference>
<dbReference type="PROSITE" id="PS50072">
    <property type="entry name" value="CSA_PPIASE_2"/>
    <property type="match status" value="1"/>
</dbReference>
<comment type="caution">
    <text evidence="2">The sequence shown here is derived from an EMBL/GenBank/DDBJ whole genome shotgun (WGS) entry which is preliminary data.</text>
</comment>
<dbReference type="GO" id="GO:0016018">
    <property type="term" value="F:cyclosporin A binding"/>
    <property type="evidence" value="ECO:0007669"/>
    <property type="project" value="TreeGrafter"/>
</dbReference>
<organism evidence="2 3">
    <name type="scientific">Eumeta variegata</name>
    <name type="common">Bagworm moth</name>
    <name type="synonym">Eumeta japonica</name>
    <dbReference type="NCBI Taxonomy" id="151549"/>
    <lineage>
        <taxon>Eukaryota</taxon>
        <taxon>Metazoa</taxon>
        <taxon>Ecdysozoa</taxon>
        <taxon>Arthropoda</taxon>
        <taxon>Hexapoda</taxon>
        <taxon>Insecta</taxon>
        <taxon>Pterygota</taxon>
        <taxon>Neoptera</taxon>
        <taxon>Endopterygota</taxon>
        <taxon>Lepidoptera</taxon>
        <taxon>Glossata</taxon>
        <taxon>Ditrysia</taxon>
        <taxon>Tineoidea</taxon>
        <taxon>Psychidae</taxon>
        <taxon>Oiketicinae</taxon>
        <taxon>Eumeta</taxon>
    </lineage>
</organism>
<dbReference type="Pfam" id="PF00160">
    <property type="entry name" value="Pro_isomerase"/>
    <property type="match status" value="1"/>
</dbReference>
<evidence type="ECO:0000313" key="3">
    <source>
        <dbReference type="Proteomes" id="UP000299102"/>
    </source>
</evidence>
<evidence type="ECO:0000313" key="2">
    <source>
        <dbReference type="EMBL" id="GBP15503.1"/>
    </source>
</evidence>
<keyword evidence="3" id="KW-1185">Reference proteome</keyword>
<dbReference type="Proteomes" id="UP000299102">
    <property type="component" value="Unassembled WGS sequence"/>
</dbReference>
<protein>
    <submittedName>
        <fullName evidence="2">Peptidyl-prolyl cis-trans isomerase</fullName>
    </submittedName>
</protein>
<reference evidence="2 3" key="1">
    <citation type="journal article" date="2019" name="Commun. Biol.">
        <title>The bagworm genome reveals a unique fibroin gene that provides high tensile strength.</title>
        <authorList>
            <person name="Kono N."/>
            <person name="Nakamura H."/>
            <person name="Ohtoshi R."/>
            <person name="Tomita M."/>
            <person name="Numata K."/>
            <person name="Arakawa K."/>
        </authorList>
    </citation>
    <scope>NUCLEOTIDE SEQUENCE [LARGE SCALE GENOMIC DNA]</scope>
</reference>
<dbReference type="GO" id="GO:0006457">
    <property type="term" value="P:protein folding"/>
    <property type="evidence" value="ECO:0007669"/>
    <property type="project" value="TreeGrafter"/>
</dbReference>
<name>A0A4C1TLV6_EUMVA</name>
<dbReference type="SUPFAM" id="SSF50891">
    <property type="entry name" value="Cyclophilin-like"/>
    <property type="match status" value="1"/>
</dbReference>
<dbReference type="STRING" id="151549.A0A4C1TLV6"/>
<dbReference type="OrthoDB" id="407558at2759"/>
<feature type="domain" description="PPIase cyclophilin-type" evidence="1">
    <location>
        <begin position="27"/>
        <end position="97"/>
    </location>
</feature>
<evidence type="ECO:0000259" key="1">
    <source>
        <dbReference type="PROSITE" id="PS50072"/>
    </source>
</evidence>
<sequence length="97" mass="10517">MSKELLQPVDLTNPIVFLDIAIGQEFAENFRALCTGEKGIGTLGKPLHYKGVRFHKVTRVYVAQSGDVVNNDGSSGESIYGPVFEDENFILGASSPD</sequence>
<proteinExistence type="predicted"/>
<dbReference type="GO" id="GO:0003755">
    <property type="term" value="F:peptidyl-prolyl cis-trans isomerase activity"/>
    <property type="evidence" value="ECO:0007669"/>
    <property type="project" value="InterPro"/>
</dbReference>
<dbReference type="AlphaFoldDB" id="A0A4C1TLV6"/>
<gene>
    <name evidence="2" type="primary">CYP</name>
    <name evidence="2" type="ORF">EVAR_71255_1</name>
</gene>
<dbReference type="PANTHER" id="PTHR11071">
    <property type="entry name" value="PEPTIDYL-PROLYL CIS-TRANS ISOMERASE"/>
    <property type="match status" value="1"/>
</dbReference>
<dbReference type="InterPro" id="IPR002130">
    <property type="entry name" value="Cyclophilin-type_PPIase_dom"/>
</dbReference>